<feature type="compositionally biased region" description="Polar residues" evidence="1">
    <location>
        <begin position="210"/>
        <end position="226"/>
    </location>
</feature>
<feature type="compositionally biased region" description="Basic and acidic residues" evidence="1">
    <location>
        <begin position="227"/>
        <end position="236"/>
    </location>
</feature>
<dbReference type="Proteomes" id="UP000317494">
    <property type="component" value="Unassembled WGS sequence"/>
</dbReference>
<gene>
    <name evidence="2" type="ORF">SeMB42_g01151</name>
</gene>
<sequence length="292" mass="32019">MRWPMPQADPIVTTLRSLRIFPQKYPITATLKQYAKRPNGRNLLSSHHRAYCNVSHRRHLHDQTQQNAGCAHGSFRRYIHQPNPSNQKPSGNTTGNANDDGGIDPTFEIVAASTVRQLQARVLESTSTIKARVVGEQSQTIPGLRTNQHPSSSSTSTSSCADDYTALPPSEKFKSPILKYGFRGRAAAETDDSVPHLVINRTSTASNSWKRDSTVVNSPVDTTSSSKGDEATDKSGRRSMCHGRSSSVRRVGVNIDAILMKLEAERLSPSPTTEGIPNTRLRSATPWDACDV</sequence>
<protein>
    <submittedName>
        <fullName evidence="2">Uncharacterized protein</fullName>
    </submittedName>
</protein>
<dbReference type="AlphaFoldDB" id="A0A507DPJ1"/>
<reference evidence="2 3" key="1">
    <citation type="journal article" date="2019" name="Sci. Rep.">
        <title>Comparative genomics of chytrid fungi reveal insights into the obligate biotrophic and pathogenic lifestyle of Synchytrium endobioticum.</title>
        <authorList>
            <person name="van de Vossenberg B.T.L.H."/>
            <person name="Warris S."/>
            <person name="Nguyen H.D.T."/>
            <person name="van Gent-Pelzer M.P.E."/>
            <person name="Joly D.L."/>
            <person name="van de Geest H.C."/>
            <person name="Bonants P.J.M."/>
            <person name="Smith D.S."/>
            <person name="Levesque C.A."/>
            <person name="van der Lee T.A.J."/>
        </authorList>
    </citation>
    <scope>NUCLEOTIDE SEQUENCE [LARGE SCALE GENOMIC DNA]</scope>
    <source>
        <strain evidence="2 3">MB42</strain>
    </source>
</reference>
<feature type="region of interest" description="Disordered" evidence="1">
    <location>
        <begin position="134"/>
        <end position="167"/>
    </location>
</feature>
<feature type="compositionally biased region" description="Polar residues" evidence="1">
    <location>
        <begin position="136"/>
        <end position="150"/>
    </location>
</feature>
<feature type="region of interest" description="Disordered" evidence="1">
    <location>
        <begin position="210"/>
        <end position="246"/>
    </location>
</feature>
<organism evidence="2 3">
    <name type="scientific">Synchytrium endobioticum</name>
    <dbReference type="NCBI Taxonomy" id="286115"/>
    <lineage>
        <taxon>Eukaryota</taxon>
        <taxon>Fungi</taxon>
        <taxon>Fungi incertae sedis</taxon>
        <taxon>Chytridiomycota</taxon>
        <taxon>Chytridiomycota incertae sedis</taxon>
        <taxon>Chytridiomycetes</taxon>
        <taxon>Synchytriales</taxon>
        <taxon>Synchytriaceae</taxon>
        <taxon>Synchytrium</taxon>
    </lineage>
</organism>
<proteinExistence type="predicted"/>
<feature type="region of interest" description="Disordered" evidence="1">
    <location>
        <begin position="268"/>
        <end position="292"/>
    </location>
</feature>
<feature type="compositionally biased region" description="Low complexity" evidence="1">
    <location>
        <begin position="91"/>
        <end position="100"/>
    </location>
</feature>
<accession>A0A507DPJ1</accession>
<name>A0A507DPJ1_9FUNG</name>
<evidence type="ECO:0000313" key="3">
    <source>
        <dbReference type="Proteomes" id="UP000317494"/>
    </source>
</evidence>
<dbReference type="EMBL" id="QEAN01000027">
    <property type="protein sequence ID" value="TPX52808.1"/>
    <property type="molecule type" value="Genomic_DNA"/>
</dbReference>
<evidence type="ECO:0000313" key="2">
    <source>
        <dbReference type="EMBL" id="TPX52808.1"/>
    </source>
</evidence>
<evidence type="ECO:0000256" key="1">
    <source>
        <dbReference type="SAM" id="MobiDB-lite"/>
    </source>
</evidence>
<feature type="compositionally biased region" description="Polar residues" evidence="1">
    <location>
        <begin position="269"/>
        <end position="282"/>
    </location>
</feature>
<dbReference type="VEuPathDB" id="FungiDB:SeMB42_g01151"/>
<feature type="region of interest" description="Disordered" evidence="1">
    <location>
        <begin position="76"/>
        <end position="105"/>
    </location>
</feature>
<keyword evidence="3" id="KW-1185">Reference proteome</keyword>
<comment type="caution">
    <text evidence="2">The sequence shown here is derived from an EMBL/GenBank/DDBJ whole genome shotgun (WGS) entry which is preliminary data.</text>
</comment>